<sequence>MTRHTQSGKKKQAARRKREVISYKENVGGEVQDLEATPDGLYDRARDEALCIICSQDGRFGYVFIPLLHQVMPKTYYTPVFQSSTPVLLSIPLALQILTAYIFLYGGLIGPGPPAMDSSFLKYIKEDQMAIVLCGPAVS</sequence>
<dbReference type="HOGENOM" id="CLU_1848527_0_0_1"/>
<dbReference type="EMBL" id="GL377566">
    <property type="protein sequence ID" value="EFJ36999.1"/>
    <property type="molecule type" value="Genomic_DNA"/>
</dbReference>
<dbReference type="KEGG" id="smo:SELMODRAFT_403877"/>
<keyword evidence="1" id="KW-0812">Transmembrane</keyword>
<dbReference type="AlphaFoldDB" id="D8QSU6"/>
<reference evidence="2 3" key="1">
    <citation type="journal article" date="2011" name="Science">
        <title>The Selaginella genome identifies genetic changes associated with the evolution of vascular plants.</title>
        <authorList>
            <person name="Banks J.A."/>
            <person name="Nishiyama T."/>
            <person name="Hasebe M."/>
            <person name="Bowman J.L."/>
            <person name="Gribskov M."/>
            <person name="dePamphilis C."/>
            <person name="Albert V.A."/>
            <person name="Aono N."/>
            <person name="Aoyama T."/>
            <person name="Ambrose B.A."/>
            <person name="Ashton N.W."/>
            <person name="Axtell M.J."/>
            <person name="Barker E."/>
            <person name="Barker M.S."/>
            <person name="Bennetzen J.L."/>
            <person name="Bonawitz N.D."/>
            <person name="Chapple C."/>
            <person name="Cheng C."/>
            <person name="Correa L.G."/>
            <person name="Dacre M."/>
            <person name="DeBarry J."/>
            <person name="Dreyer I."/>
            <person name="Elias M."/>
            <person name="Engstrom E.M."/>
            <person name="Estelle M."/>
            <person name="Feng L."/>
            <person name="Finet C."/>
            <person name="Floyd S.K."/>
            <person name="Frommer W.B."/>
            <person name="Fujita T."/>
            <person name="Gramzow L."/>
            <person name="Gutensohn M."/>
            <person name="Harholt J."/>
            <person name="Hattori M."/>
            <person name="Heyl A."/>
            <person name="Hirai T."/>
            <person name="Hiwatashi Y."/>
            <person name="Ishikawa M."/>
            <person name="Iwata M."/>
            <person name="Karol K.G."/>
            <person name="Koehler B."/>
            <person name="Kolukisaoglu U."/>
            <person name="Kubo M."/>
            <person name="Kurata T."/>
            <person name="Lalonde S."/>
            <person name="Li K."/>
            <person name="Li Y."/>
            <person name="Litt A."/>
            <person name="Lyons E."/>
            <person name="Manning G."/>
            <person name="Maruyama T."/>
            <person name="Michael T.P."/>
            <person name="Mikami K."/>
            <person name="Miyazaki S."/>
            <person name="Morinaga S."/>
            <person name="Murata T."/>
            <person name="Mueller-Roeber B."/>
            <person name="Nelson D.R."/>
            <person name="Obara M."/>
            <person name="Oguri Y."/>
            <person name="Olmstead R.G."/>
            <person name="Onodera N."/>
            <person name="Petersen B.L."/>
            <person name="Pils B."/>
            <person name="Prigge M."/>
            <person name="Rensing S.A."/>
            <person name="Riano-Pachon D.M."/>
            <person name="Roberts A.W."/>
            <person name="Sato Y."/>
            <person name="Scheller H.V."/>
            <person name="Schulz B."/>
            <person name="Schulz C."/>
            <person name="Shakirov E.V."/>
            <person name="Shibagaki N."/>
            <person name="Shinohara N."/>
            <person name="Shippen D.E."/>
            <person name="Soerensen I."/>
            <person name="Sotooka R."/>
            <person name="Sugimoto N."/>
            <person name="Sugita M."/>
            <person name="Sumikawa N."/>
            <person name="Tanurdzic M."/>
            <person name="Theissen G."/>
            <person name="Ulvskov P."/>
            <person name="Wakazuki S."/>
            <person name="Weng J.K."/>
            <person name="Willats W.W."/>
            <person name="Wipf D."/>
            <person name="Wolf P.G."/>
            <person name="Yang L."/>
            <person name="Zimmer A.D."/>
            <person name="Zhu Q."/>
            <person name="Mitros T."/>
            <person name="Hellsten U."/>
            <person name="Loque D."/>
            <person name="Otillar R."/>
            <person name="Salamov A."/>
            <person name="Schmutz J."/>
            <person name="Shapiro H."/>
            <person name="Lindquist E."/>
            <person name="Lucas S."/>
            <person name="Rokhsar D."/>
            <person name="Grigoriev I.V."/>
        </authorList>
    </citation>
    <scope>NUCLEOTIDE SEQUENCE [LARGE SCALE GENOMIC DNA]</scope>
</reference>
<evidence type="ECO:0000256" key="1">
    <source>
        <dbReference type="SAM" id="Phobius"/>
    </source>
</evidence>
<dbReference type="Gramene" id="EFJ36999">
    <property type="protein sequence ID" value="EFJ36999"/>
    <property type="gene ID" value="SELMODRAFT_403877"/>
</dbReference>
<dbReference type="Proteomes" id="UP000001514">
    <property type="component" value="Unassembled WGS sequence"/>
</dbReference>
<keyword evidence="1" id="KW-1133">Transmembrane helix</keyword>
<accession>D8QSU6</accession>
<keyword evidence="3" id="KW-1185">Reference proteome</keyword>
<evidence type="ECO:0000313" key="2">
    <source>
        <dbReference type="EMBL" id="EFJ36999.1"/>
    </source>
</evidence>
<protein>
    <submittedName>
        <fullName evidence="2">Uncharacterized protein</fullName>
    </submittedName>
</protein>
<gene>
    <name evidence="2" type="ORF">SELMODRAFT_403877</name>
</gene>
<keyword evidence="1" id="KW-0472">Membrane</keyword>
<organism evidence="3">
    <name type="scientific">Selaginella moellendorffii</name>
    <name type="common">Spikemoss</name>
    <dbReference type="NCBI Taxonomy" id="88036"/>
    <lineage>
        <taxon>Eukaryota</taxon>
        <taxon>Viridiplantae</taxon>
        <taxon>Streptophyta</taxon>
        <taxon>Embryophyta</taxon>
        <taxon>Tracheophyta</taxon>
        <taxon>Lycopodiopsida</taxon>
        <taxon>Selaginellales</taxon>
        <taxon>Selaginellaceae</taxon>
        <taxon>Selaginella</taxon>
    </lineage>
</organism>
<dbReference type="InParanoid" id="D8QSU6"/>
<proteinExistence type="predicted"/>
<feature type="transmembrane region" description="Helical" evidence="1">
    <location>
        <begin position="87"/>
        <end position="108"/>
    </location>
</feature>
<name>D8QSU6_SELML</name>
<evidence type="ECO:0000313" key="3">
    <source>
        <dbReference type="Proteomes" id="UP000001514"/>
    </source>
</evidence>